<dbReference type="CDD" id="cd09854">
    <property type="entry name" value="PIN_VapC-like"/>
    <property type="match status" value="1"/>
</dbReference>
<evidence type="ECO:0000313" key="2">
    <source>
        <dbReference type="EMBL" id="KGA12872.1"/>
    </source>
</evidence>
<dbReference type="Gene3D" id="3.40.50.1010">
    <property type="entry name" value="5'-nuclease"/>
    <property type="match status" value="1"/>
</dbReference>
<proteinExistence type="predicted"/>
<dbReference type="AlphaFoldDB" id="A0A094PP49"/>
<accession>A0A094PP49</accession>
<reference evidence="2" key="1">
    <citation type="submission" date="2014-06" db="EMBL/GenBank/DDBJ databases">
        <title>Key roles for freshwater Actinobacteria revealed by deep metagenomic sequencing.</title>
        <authorList>
            <person name="Ghai R."/>
            <person name="Mizuno C.M."/>
            <person name="Picazo A."/>
            <person name="Camacho A."/>
            <person name="Rodriguez-Valera F."/>
        </authorList>
    </citation>
    <scope>NUCLEOTIDE SEQUENCE</scope>
</reference>
<dbReference type="EMBL" id="JNSL01000208">
    <property type="protein sequence ID" value="KGA12872.1"/>
    <property type="molecule type" value="Genomic_DNA"/>
</dbReference>
<feature type="domain" description="PIN" evidence="1">
    <location>
        <begin position="5"/>
        <end position="122"/>
    </location>
</feature>
<dbReference type="InterPro" id="IPR002716">
    <property type="entry name" value="PIN_dom"/>
</dbReference>
<organism evidence="2">
    <name type="scientific">freshwater metagenome</name>
    <dbReference type="NCBI Taxonomy" id="449393"/>
    <lineage>
        <taxon>unclassified sequences</taxon>
        <taxon>metagenomes</taxon>
        <taxon>ecological metagenomes</taxon>
    </lineage>
</organism>
<dbReference type="SUPFAM" id="SSF88723">
    <property type="entry name" value="PIN domain-like"/>
    <property type="match status" value="1"/>
</dbReference>
<sequence>MAEVVVLDSSALIALVSSSDPHHKWALEMFRDTASFDLQMTALSQAEALVHPARNGKLDKFLKTFSALGLVVTSIDGSDASKLATLRATTQLAMPDACVLHQAMKVKGSIATTDNQLAQAAKSKGVGVFSPK</sequence>
<evidence type="ECO:0000259" key="1">
    <source>
        <dbReference type="Pfam" id="PF01850"/>
    </source>
</evidence>
<dbReference type="Pfam" id="PF01850">
    <property type="entry name" value="PIN"/>
    <property type="match status" value="1"/>
</dbReference>
<comment type="caution">
    <text evidence="2">The sequence shown here is derived from an EMBL/GenBank/DDBJ whole genome shotgun (WGS) entry which is preliminary data.</text>
</comment>
<dbReference type="InterPro" id="IPR029060">
    <property type="entry name" value="PIN-like_dom_sf"/>
</dbReference>
<gene>
    <name evidence="2" type="ORF">GM51_21130</name>
</gene>
<name>A0A094PP49_9ZZZZ</name>
<protein>
    <recommendedName>
        <fullName evidence="1">PIN domain-containing protein</fullName>
    </recommendedName>
</protein>